<protein>
    <submittedName>
        <fullName evidence="8">Aspartate aminotransferase</fullName>
        <ecNumber evidence="8">2.6.1.1</ecNumber>
    </submittedName>
</protein>
<evidence type="ECO:0000256" key="4">
    <source>
        <dbReference type="ARBA" id="ARBA00022679"/>
    </source>
</evidence>
<dbReference type="Pfam" id="PF00155">
    <property type="entry name" value="Aminotran_1_2"/>
    <property type="match status" value="1"/>
</dbReference>
<dbReference type="Gene3D" id="3.90.1150.10">
    <property type="entry name" value="Aspartate Aminotransferase, domain 1"/>
    <property type="match status" value="1"/>
</dbReference>
<organism evidence="8 9">
    <name type="scientific">Longimicrobium terrae</name>
    <dbReference type="NCBI Taxonomy" id="1639882"/>
    <lineage>
        <taxon>Bacteria</taxon>
        <taxon>Pseudomonadati</taxon>
        <taxon>Gemmatimonadota</taxon>
        <taxon>Longimicrobiia</taxon>
        <taxon>Longimicrobiales</taxon>
        <taxon>Longimicrobiaceae</taxon>
        <taxon>Longimicrobium</taxon>
    </lineage>
</organism>
<keyword evidence="9" id="KW-1185">Reference proteome</keyword>
<evidence type="ECO:0000313" key="9">
    <source>
        <dbReference type="Proteomes" id="UP000582837"/>
    </source>
</evidence>
<dbReference type="EC" id="2.6.1.1" evidence="8"/>
<dbReference type="GO" id="GO:0004069">
    <property type="term" value="F:L-aspartate:2-oxoglutarate aminotransferase activity"/>
    <property type="evidence" value="ECO:0007669"/>
    <property type="project" value="UniProtKB-EC"/>
</dbReference>
<dbReference type="GO" id="GO:0006520">
    <property type="term" value="P:amino acid metabolic process"/>
    <property type="evidence" value="ECO:0007669"/>
    <property type="project" value="InterPro"/>
</dbReference>
<dbReference type="SUPFAM" id="SSF53383">
    <property type="entry name" value="PLP-dependent transferases"/>
    <property type="match status" value="1"/>
</dbReference>
<dbReference type="PANTHER" id="PTHR46383">
    <property type="entry name" value="ASPARTATE AMINOTRANSFERASE"/>
    <property type="match status" value="1"/>
</dbReference>
<dbReference type="Proteomes" id="UP000582837">
    <property type="component" value="Unassembled WGS sequence"/>
</dbReference>
<accession>A0A841H031</accession>
<dbReference type="AlphaFoldDB" id="A0A841H031"/>
<keyword evidence="5" id="KW-0663">Pyridoxal phosphate</keyword>
<dbReference type="InterPro" id="IPR050596">
    <property type="entry name" value="AspAT/PAT-like"/>
</dbReference>
<dbReference type="GO" id="GO:0030170">
    <property type="term" value="F:pyridoxal phosphate binding"/>
    <property type="evidence" value="ECO:0007669"/>
    <property type="project" value="InterPro"/>
</dbReference>
<evidence type="ECO:0000256" key="1">
    <source>
        <dbReference type="ARBA" id="ARBA00001933"/>
    </source>
</evidence>
<keyword evidence="3 8" id="KW-0032">Aminotransferase</keyword>
<gene>
    <name evidence="8" type="ORF">HNQ61_003045</name>
</gene>
<comment type="caution">
    <text evidence="8">The sequence shown here is derived from an EMBL/GenBank/DDBJ whole genome shotgun (WGS) entry which is preliminary data.</text>
</comment>
<dbReference type="InterPro" id="IPR015424">
    <property type="entry name" value="PyrdxlP-dep_Trfase"/>
</dbReference>
<proteinExistence type="inferred from homology"/>
<sequence>MNRSFQPSPNVTHVTPSMTSGMAARARALRATGRTVVDLSQGQPEFDTPAFIREAAQRAIDEGATRYTATDGILPLREAMAQQANRRHQGLDEVGADEVVVTSGAKQALFNACFVLFGPGDEVLVPTPNWTSYYEIVELARAVPVPVLGDPAQQWKVDPDALRAASTPRTRGILLNSPCNPTGAVYSPGEIAAIAALARERGWWLLSDEVYRRIAYEAPASSVLDCTSDRERVVVIDAVSKSFAMTGWRLGWAVGPREVVKAMAAMQSHTTSNAAAVSQHAALAALQGGAAADGAVAEMVEALRQRRDAALQELLRHGPVEHVRPDGAFYLYVRVGSTGGVDPGAFAYDLLEREGVAVVPGAAFRTPEWIRISYGGAEADVRQGVRTIADTLHAARTAG</sequence>
<dbReference type="InterPro" id="IPR004839">
    <property type="entry name" value="Aminotransferase_I/II_large"/>
</dbReference>
<comment type="cofactor">
    <cofactor evidence="1">
        <name>pyridoxal 5'-phosphate</name>
        <dbReference type="ChEBI" id="CHEBI:597326"/>
    </cofactor>
</comment>
<evidence type="ECO:0000256" key="3">
    <source>
        <dbReference type="ARBA" id="ARBA00022576"/>
    </source>
</evidence>
<evidence type="ECO:0000256" key="6">
    <source>
        <dbReference type="SAM" id="MobiDB-lite"/>
    </source>
</evidence>
<name>A0A841H031_9BACT</name>
<dbReference type="CDD" id="cd00609">
    <property type="entry name" value="AAT_like"/>
    <property type="match status" value="1"/>
</dbReference>
<keyword evidence="4 8" id="KW-0808">Transferase</keyword>
<dbReference type="FunFam" id="3.40.640.10:FF:000033">
    <property type="entry name" value="Aspartate aminotransferase"/>
    <property type="match status" value="1"/>
</dbReference>
<dbReference type="Gene3D" id="3.40.640.10">
    <property type="entry name" value="Type I PLP-dependent aspartate aminotransferase-like (Major domain)"/>
    <property type="match status" value="1"/>
</dbReference>
<evidence type="ECO:0000259" key="7">
    <source>
        <dbReference type="Pfam" id="PF00155"/>
    </source>
</evidence>
<comment type="similarity">
    <text evidence="2">Belongs to the class-I pyridoxal-phosphate-dependent aminotransferase family.</text>
</comment>
<dbReference type="RefSeq" id="WP_170036698.1">
    <property type="nucleotide sequence ID" value="NZ_JABDTL010000002.1"/>
</dbReference>
<feature type="domain" description="Aminotransferase class I/classII large" evidence="7">
    <location>
        <begin position="35"/>
        <end position="388"/>
    </location>
</feature>
<feature type="compositionally biased region" description="Polar residues" evidence="6">
    <location>
        <begin position="1"/>
        <end position="20"/>
    </location>
</feature>
<dbReference type="EMBL" id="JACHIA010000008">
    <property type="protein sequence ID" value="MBB6071421.1"/>
    <property type="molecule type" value="Genomic_DNA"/>
</dbReference>
<feature type="region of interest" description="Disordered" evidence="6">
    <location>
        <begin position="1"/>
        <end position="21"/>
    </location>
</feature>
<evidence type="ECO:0000313" key="8">
    <source>
        <dbReference type="EMBL" id="MBB6071421.1"/>
    </source>
</evidence>
<reference evidence="8 9" key="1">
    <citation type="submission" date="2020-08" db="EMBL/GenBank/DDBJ databases">
        <title>Genomic Encyclopedia of Type Strains, Phase IV (KMG-IV): sequencing the most valuable type-strain genomes for metagenomic binning, comparative biology and taxonomic classification.</title>
        <authorList>
            <person name="Goeker M."/>
        </authorList>
    </citation>
    <scope>NUCLEOTIDE SEQUENCE [LARGE SCALE GENOMIC DNA]</scope>
    <source>
        <strain evidence="8 9">DSM 29007</strain>
    </source>
</reference>
<evidence type="ECO:0000256" key="5">
    <source>
        <dbReference type="ARBA" id="ARBA00022898"/>
    </source>
</evidence>
<dbReference type="InterPro" id="IPR015421">
    <property type="entry name" value="PyrdxlP-dep_Trfase_major"/>
</dbReference>
<evidence type="ECO:0000256" key="2">
    <source>
        <dbReference type="ARBA" id="ARBA00007441"/>
    </source>
</evidence>
<dbReference type="InterPro" id="IPR015422">
    <property type="entry name" value="PyrdxlP-dep_Trfase_small"/>
</dbReference>